<organism evidence="1 2">
    <name type="scientific">Streptomyces tsukubensis (strain DSM 42081 / NBRC 108919 / NRRL 18488 / 9993)</name>
    <dbReference type="NCBI Taxonomy" id="1114943"/>
    <lineage>
        <taxon>Bacteria</taxon>
        <taxon>Bacillati</taxon>
        <taxon>Actinomycetota</taxon>
        <taxon>Actinomycetes</taxon>
        <taxon>Kitasatosporales</taxon>
        <taxon>Streptomycetaceae</taxon>
        <taxon>Streptomyces</taxon>
    </lineage>
</organism>
<name>I2N7U5_STRT9</name>
<evidence type="ECO:0000313" key="1">
    <source>
        <dbReference type="EMBL" id="QKM66961.1"/>
    </source>
</evidence>
<keyword evidence="2" id="KW-1185">Reference proteome</keyword>
<accession>I2N7U5</accession>
<reference evidence="1 2" key="1">
    <citation type="journal article" date="2012" name="J. Bacteriol.">
        <title>Draft genome of Streptomyces tsukubaensis NRRL 18488, the producer of the clinically important immunosuppressant tacrolimus (FK506).</title>
        <authorList>
            <person name="Barreiro C."/>
            <person name="Prieto C."/>
            <person name="Sola-Landa A."/>
            <person name="Solera E."/>
            <person name="Martinez-Castro M."/>
            <person name="Perez-Redondo R."/>
            <person name="Garcia-Estrada C."/>
            <person name="Aparicio J.F."/>
            <person name="Fernandez-Martinez L.T."/>
            <person name="Santos-Aberturas J."/>
            <person name="Salehi-Najafabadi Z."/>
            <person name="Rodriguez-Garcia A."/>
            <person name="Tauch A."/>
            <person name="Martin J.F."/>
        </authorList>
    </citation>
    <scope>NUCLEOTIDE SEQUENCE [LARGE SCALE GENOMIC DNA]</scope>
    <source>
        <strain evidence="2">DSM 42081 / NBRC 108919 / NRRL 18488 / 9993</strain>
    </source>
</reference>
<dbReference type="Proteomes" id="UP000005940">
    <property type="component" value="Chromosome"/>
</dbReference>
<dbReference type="RefSeq" id="WP_006345968.1">
    <property type="nucleotide sequence ID" value="NZ_CP029159.1"/>
</dbReference>
<dbReference type="EMBL" id="CP029159">
    <property type="protein sequence ID" value="QKM66961.1"/>
    <property type="molecule type" value="Genomic_DNA"/>
</dbReference>
<gene>
    <name evidence="1" type="ORF">STSU_007030</name>
</gene>
<dbReference type="AlphaFoldDB" id="I2N7U5"/>
<protein>
    <submittedName>
        <fullName evidence="1">Uncharacterized protein</fullName>
    </submittedName>
</protein>
<sequence length="215" mass="23591">MLDNLLHELHTHGIRPHVTGHRPGTPPWTQAEFTLGPVAVRLFDHHEPSRTTVEMRHLPVRHIPALLNAVGATPDPELLDFPSLPEDFEGEAARWLADQMGNTLGMVRKWPVPGAENDADPALYTDHLSTCWSGPAWALLELSGPSLHAPCTLRMGQLTDTTVHAVITTLTRTAPPHDAEDVHRSCPATAGTHGRGQIHPRPQMTCRRATRPPSP</sequence>
<evidence type="ECO:0000313" key="2">
    <source>
        <dbReference type="Proteomes" id="UP000005940"/>
    </source>
</evidence>
<proteinExistence type="predicted"/>